<comment type="caution">
    <text evidence="2">The sequence shown here is derived from an EMBL/GenBank/DDBJ whole genome shotgun (WGS) entry which is preliminary data.</text>
</comment>
<dbReference type="AlphaFoldDB" id="A0A4U0Y6I9"/>
<evidence type="ECO:0000313" key="2">
    <source>
        <dbReference type="EMBL" id="TKA83245.1"/>
    </source>
</evidence>
<sequence>MAPCKRQRAGDRAELHNKDSSDTTERHKIRTVLEHMDDLLTAETKQAVVNGFVNRHNAEDITRRHLLALPEELRRQIFDYATLEDPDKFIEINEHGSKQPDLLRVCVQVRRETLTRYYTYNRFGLLITDYSTKAILPSYRLQEKYFNPATSTRRTGLQKDLEGSGFLDQRAGTT</sequence>
<dbReference type="Proteomes" id="UP000309340">
    <property type="component" value="Unassembled WGS sequence"/>
</dbReference>
<feature type="region of interest" description="Disordered" evidence="1">
    <location>
        <begin position="1"/>
        <end position="26"/>
    </location>
</feature>
<gene>
    <name evidence="2" type="ORF">B0A55_02970</name>
</gene>
<organism evidence="2 3">
    <name type="scientific">Friedmanniomyces simplex</name>
    <dbReference type="NCBI Taxonomy" id="329884"/>
    <lineage>
        <taxon>Eukaryota</taxon>
        <taxon>Fungi</taxon>
        <taxon>Dikarya</taxon>
        <taxon>Ascomycota</taxon>
        <taxon>Pezizomycotina</taxon>
        <taxon>Dothideomycetes</taxon>
        <taxon>Dothideomycetidae</taxon>
        <taxon>Mycosphaerellales</taxon>
        <taxon>Teratosphaeriaceae</taxon>
        <taxon>Friedmanniomyces</taxon>
    </lineage>
</organism>
<accession>A0A4U0Y6I9</accession>
<dbReference type="EMBL" id="NAJQ01000013">
    <property type="protein sequence ID" value="TKA83245.1"/>
    <property type="molecule type" value="Genomic_DNA"/>
</dbReference>
<evidence type="ECO:0000256" key="1">
    <source>
        <dbReference type="SAM" id="MobiDB-lite"/>
    </source>
</evidence>
<keyword evidence="3" id="KW-1185">Reference proteome</keyword>
<dbReference type="OrthoDB" id="62952at2759"/>
<feature type="compositionally biased region" description="Basic and acidic residues" evidence="1">
    <location>
        <begin position="8"/>
        <end position="26"/>
    </location>
</feature>
<evidence type="ECO:0008006" key="4">
    <source>
        <dbReference type="Google" id="ProtNLM"/>
    </source>
</evidence>
<proteinExistence type="predicted"/>
<evidence type="ECO:0000313" key="3">
    <source>
        <dbReference type="Proteomes" id="UP000309340"/>
    </source>
</evidence>
<protein>
    <recommendedName>
        <fullName evidence="4">F-box domain-containing protein</fullName>
    </recommendedName>
</protein>
<name>A0A4U0Y6I9_9PEZI</name>
<reference evidence="2 3" key="1">
    <citation type="submission" date="2017-03" db="EMBL/GenBank/DDBJ databases">
        <title>Genomes of endolithic fungi from Antarctica.</title>
        <authorList>
            <person name="Coleine C."/>
            <person name="Masonjones S."/>
            <person name="Stajich J.E."/>
        </authorList>
    </citation>
    <scope>NUCLEOTIDE SEQUENCE [LARGE SCALE GENOMIC DNA]</scope>
    <source>
        <strain evidence="2 3">CCFEE 5184</strain>
    </source>
</reference>